<dbReference type="InterPro" id="IPR003594">
    <property type="entry name" value="HATPase_dom"/>
</dbReference>
<dbReference type="SUPFAM" id="SSF51206">
    <property type="entry name" value="cAMP-binding domain-like"/>
    <property type="match status" value="1"/>
</dbReference>
<dbReference type="InterPro" id="IPR000595">
    <property type="entry name" value="cNMP-bd_dom"/>
</dbReference>
<dbReference type="GO" id="GO:0000160">
    <property type="term" value="P:phosphorelay signal transduction system"/>
    <property type="evidence" value="ECO:0007669"/>
    <property type="project" value="UniProtKB-KW"/>
</dbReference>
<dbReference type="AlphaFoldDB" id="A0A543PVH7"/>
<reference evidence="7 8" key="1">
    <citation type="submission" date="2019-06" db="EMBL/GenBank/DDBJ databases">
        <title>Sequencing the genomes of 1000 actinobacteria strains.</title>
        <authorList>
            <person name="Klenk H.-P."/>
        </authorList>
    </citation>
    <scope>NUCLEOTIDE SEQUENCE [LARGE SCALE GENOMIC DNA]</scope>
    <source>
        <strain evidence="7 8">DSM 21776</strain>
    </source>
</reference>
<dbReference type="InterPro" id="IPR014710">
    <property type="entry name" value="RmlC-like_jellyroll"/>
</dbReference>
<protein>
    <recommendedName>
        <fullName evidence="2">histidine kinase</fullName>
        <ecNumber evidence="2">2.7.13.3</ecNumber>
    </recommendedName>
</protein>
<feature type="domain" description="Histidine kinase" evidence="6">
    <location>
        <begin position="284"/>
        <end position="459"/>
    </location>
</feature>
<evidence type="ECO:0000256" key="2">
    <source>
        <dbReference type="ARBA" id="ARBA00012438"/>
    </source>
</evidence>
<dbReference type="SMART" id="SM00387">
    <property type="entry name" value="HATPase_c"/>
    <property type="match status" value="1"/>
</dbReference>
<dbReference type="SUPFAM" id="SSF55874">
    <property type="entry name" value="ATPase domain of HSP90 chaperone/DNA topoisomerase II/histidine kinase"/>
    <property type="match status" value="1"/>
</dbReference>
<dbReference type="InterPro" id="IPR036890">
    <property type="entry name" value="HATPase_C_sf"/>
</dbReference>
<dbReference type="SMART" id="SM00100">
    <property type="entry name" value="cNMP"/>
    <property type="match status" value="1"/>
</dbReference>
<accession>A0A543PVH7</accession>
<evidence type="ECO:0000259" key="5">
    <source>
        <dbReference type="PROSITE" id="PS50042"/>
    </source>
</evidence>
<dbReference type="InterPro" id="IPR005467">
    <property type="entry name" value="His_kinase_dom"/>
</dbReference>
<dbReference type="PANTHER" id="PTHR43065:SF48">
    <property type="entry name" value="HISTIDINE KINASE"/>
    <property type="match status" value="1"/>
</dbReference>
<dbReference type="EC" id="2.7.13.3" evidence="2"/>
<comment type="catalytic activity">
    <reaction evidence="1">
        <text>ATP + protein L-histidine = ADP + protein N-phospho-L-histidine.</text>
        <dbReference type="EC" id="2.7.13.3"/>
    </reaction>
</comment>
<evidence type="ECO:0000313" key="8">
    <source>
        <dbReference type="Proteomes" id="UP000320085"/>
    </source>
</evidence>
<dbReference type="Gene3D" id="2.60.120.10">
    <property type="entry name" value="Jelly Rolls"/>
    <property type="match status" value="1"/>
</dbReference>
<evidence type="ECO:0000259" key="6">
    <source>
        <dbReference type="PROSITE" id="PS50109"/>
    </source>
</evidence>
<dbReference type="RefSeq" id="WP_141820792.1">
    <property type="nucleotide sequence ID" value="NZ_BAAAQC010000018.1"/>
</dbReference>
<dbReference type="Pfam" id="PF00027">
    <property type="entry name" value="cNMP_binding"/>
    <property type="match status" value="1"/>
</dbReference>
<evidence type="ECO:0000256" key="3">
    <source>
        <dbReference type="ARBA" id="ARBA00022777"/>
    </source>
</evidence>
<dbReference type="Pfam" id="PF02518">
    <property type="entry name" value="HATPase_c"/>
    <property type="match status" value="1"/>
</dbReference>
<evidence type="ECO:0000256" key="4">
    <source>
        <dbReference type="ARBA" id="ARBA00023012"/>
    </source>
</evidence>
<dbReference type="Gene3D" id="1.10.287.130">
    <property type="match status" value="1"/>
</dbReference>
<keyword evidence="3" id="KW-0418">Kinase</keyword>
<keyword evidence="3" id="KW-0808">Transferase</keyword>
<dbReference type="OrthoDB" id="1931120at2"/>
<dbReference type="InterPro" id="IPR004358">
    <property type="entry name" value="Sig_transdc_His_kin-like_C"/>
</dbReference>
<dbReference type="Gene3D" id="3.30.565.10">
    <property type="entry name" value="Histidine kinase-like ATPase, C-terminal domain"/>
    <property type="match status" value="1"/>
</dbReference>
<dbReference type="CDD" id="cd00038">
    <property type="entry name" value="CAP_ED"/>
    <property type="match status" value="1"/>
</dbReference>
<dbReference type="EMBL" id="VFQF01000001">
    <property type="protein sequence ID" value="TQN48082.1"/>
    <property type="molecule type" value="Genomic_DNA"/>
</dbReference>
<organism evidence="7 8">
    <name type="scientific">Humibacillus xanthopallidus</name>
    <dbReference type="NCBI Taxonomy" id="412689"/>
    <lineage>
        <taxon>Bacteria</taxon>
        <taxon>Bacillati</taxon>
        <taxon>Actinomycetota</taxon>
        <taxon>Actinomycetes</taxon>
        <taxon>Micrococcales</taxon>
        <taxon>Intrasporangiaceae</taxon>
        <taxon>Humibacillus</taxon>
    </lineage>
</organism>
<dbReference type="InterPro" id="IPR018490">
    <property type="entry name" value="cNMP-bd_dom_sf"/>
</dbReference>
<dbReference type="Proteomes" id="UP000320085">
    <property type="component" value="Unassembled WGS sequence"/>
</dbReference>
<evidence type="ECO:0000313" key="7">
    <source>
        <dbReference type="EMBL" id="TQN48082.1"/>
    </source>
</evidence>
<dbReference type="PROSITE" id="PS50109">
    <property type="entry name" value="HIS_KIN"/>
    <property type="match status" value="1"/>
</dbReference>
<comment type="caution">
    <text evidence="7">The sequence shown here is derived from an EMBL/GenBank/DDBJ whole genome shotgun (WGS) entry which is preliminary data.</text>
</comment>
<dbReference type="PROSITE" id="PS50042">
    <property type="entry name" value="CNMP_BINDING_3"/>
    <property type="match status" value="1"/>
</dbReference>
<feature type="domain" description="Cyclic nucleotide-binding" evidence="5">
    <location>
        <begin position="11"/>
        <end position="74"/>
    </location>
</feature>
<name>A0A543PVH7_9MICO</name>
<dbReference type="PANTHER" id="PTHR43065">
    <property type="entry name" value="SENSOR HISTIDINE KINASE"/>
    <property type="match status" value="1"/>
</dbReference>
<proteinExistence type="predicted"/>
<evidence type="ECO:0000256" key="1">
    <source>
        <dbReference type="ARBA" id="ARBA00000085"/>
    </source>
</evidence>
<dbReference type="PRINTS" id="PR00344">
    <property type="entry name" value="BCTRLSENSOR"/>
</dbReference>
<keyword evidence="4" id="KW-0902">Two-component regulatory system</keyword>
<dbReference type="GO" id="GO:0004673">
    <property type="term" value="F:protein histidine kinase activity"/>
    <property type="evidence" value="ECO:0007669"/>
    <property type="project" value="UniProtKB-EC"/>
</dbReference>
<sequence>MRTDDLRGLPIFGGLDDEQLGSLLAAGSEVEIQPGEELFREGEHADDWWVLVDGALELVRHIGREDVVVGRMDEPGRWAGGFRAWDEHGVYLATARGVERGRLLRVPAGELRELTHTWLPMAEHLIAGLYGTARSIESTARQRGALVTLGTLAAGLAHEINNPAAAAARAADDLTSVSGRLLTSLGSMAGRGMTPEQFSSLDRLRQEVDAPTTLQDPLEAADREEELADWLVEHGVEQPWDVASDLAAAGVGRDWCDRAAAELGPDVLGPSLRWVASTIRATTLLSEVRESTRRVSELVAAIKSYSQMDRGSLQSVDVRQGIESTLVILAPKLRGGVVVERELGDIPPIAAYEGELNQVWTNLVDNAVDAMEGSGTLRVSTRRDGDAVVVEVADTGEGMPPEVVERAFEAFYTTKPVGKGTGLGLDIARRIVVDRHGGAIEVDSEPGRTVLRVRLPIRHP</sequence>
<gene>
    <name evidence="7" type="ORF">FHX52_1205</name>
</gene>